<dbReference type="EMBL" id="LBZL01000016">
    <property type="protein sequence ID" value="KKR70020.1"/>
    <property type="molecule type" value="Genomic_DNA"/>
</dbReference>
<feature type="compositionally biased region" description="Polar residues" evidence="1">
    <location>
        <begin position="164"/>
        <end position="176"/>
    </location>
</feature>
<evidence type="ECO:0000313" key="2">
    <source>
        <dbReference type="EMBL" id="KKR70020.1"/>
    </source>
</evidence>
<proteinExistence type="predicted"/>
<organism evidence="2 3">
    <name type="scientific">Candidatus Nomurabacteria bacterium GW2011_GWB1_40_7</name>
    <dbReference type="NCBI Taxonomy" id="1618744"/>
    <lineage>
        <taxon>Bacteria</taxon>
        <taxon>Candidatus Nomuraibacteriota</taxon>
    </lineage>
</organism>
<sequence length="188" mass="21146">MREITLEEIQKKFESLPEDLKWAVMAANVDENIIDIGQAQGLNVEQMGQLSLETHLVMFGFTHPDKFEEAVKNSLKLPDEKIRAIVSSVNEKILKEIRAKMMEAFGGAPKTEKPAEEEKEARILNSAGIEIIPKKEEAHPILTQKLSDFTKNEVVKTEHVLENLSSSQANAVTANNAPRIDPYREKPE</sequence>
<evidence type="ECO:0000256" key="1">
    <source>
        <dbReference type="SAM" id="MobiDB-lite"/>
    </source>
</evidence>
<comment type="caution">
    <text evidence="2">The sequence shown here is derived from an EMBL/GenBank/DDBJ whole genome shotgun (WGS) entry which is preliminary data.</text>
</comment>
<dbReference type="AlphaFoldDB" id="A0A0G0VD90"/>
<reference evidence="2 3" key="1">
    <citation type="journal article" date="2015" name="Nature">
        <title>rRNA introns, odd ribosomes, and small enigmatic genomes across a large radiation of phyla.</title>
        <authorList>
            <person name="Brown C.T."/>
            <person name="Hug L.A."/>
            <person name="Thomas B.C."/>
            <person name="Sharon I."/>
            <person name="Castelle C.J."/>
            <person name="Singh A."/>
            <person name="Wilkins M.J."/>
            <person name="Williams K.H."/>
            <person name="Banfield J.F."/>
        </authorList>
    </citation>
    <scope>NUCLEOTIDE SEQUENCE [LARGE SCALE GENOMIC DNA]</scope>
</reference>
<gene>
    <name evidence="2" type="ORF">UU13_C0016G0008</name>
</gene>
<name>A0A0G0VD90_9BACT</name>
<protein>
    <submittedName>
        <fullName evidence="2">Uncharacterized protein</fullName>
    </submittedName>
</protein>
<feature type="region of interest" description="Disordered" evidence="1">
    <location>
        <begin position="164"/>
        <end position="188"/>
    </location>
</feature>
<accession>A0A0G0VD90</accession>
<evidence type="ECO:0000313" key="3">
    <source>
        <dbReference type="Proteomes" id="UP000034452"/>
    </source>
</evidence>
<dbReference type="Proteomes" id="UP000034452">
    <property type="component" value="Unassembled WGS sequence"/>
</dbReference>